<dbReference type="Gene3D" id="3.40.50.720">
    <property type="entry name" value="NAD(P)-binding Rossmann-like Domain"/>
    <property type="match status" value="1"/>
</dbReference>
<dbReference type="InterPro" id="IPR051783">
    <property type="entry name" value="NAD(P)-dependent_oxidoreduct"/>
</dbReference>
<name>A0ABT7SI21_9CELL</name>
<proteinExistence type="predicted"/>
<dbReference type="Pfam" id="PF01370">
    <property type="entry name" value="Epimerase"/>
    <property type="match status" value="1"/>
</dbReference>
<dbReference type="InterPro" id="IPR001509">
    <property type="entry name" value="Epimerase_deHydtase"/>
</dbReference>
<dbReference type="InterPro" id="IPR036291">
    <property type="entry name" value="NAD(P)-bd_dom_sf"/>
</dbReference>
<sequence length="308" mass="33247">MHVYVAGATGAVGTRLVPMLVERGHRVTGTTTDPAKRALLERMGARAVVVDGLDGAAVGEAVATAEPDAVVHQMTALAGRPDTRNFDRWFALTNRLRTEGLDHLVAAARACGVTRFVAQSYTGWPNARTGDWVKDEDDPLDPDPPQAQRETLAAIRYLEEAVRKVDGTVLRYGALYGGAPDPMVELVRKRRFPLVGGGTGYTSWLHLDDAAGAAVRALEADVRGVFDIVDDEPAPASDWLPYLAECLGAKPPLRLPVWVARLAAGEVAVSMLTRTRGSSNARARRELGWEPIWPSWRQGFRHGLAAGA</sequence>
<evidence type="ECO:0000313" key="2">
    <source>
        <dbReference type="EMBL" id="MDM7855838.1"/>
    </source>
</evidence>
<dbReference type="Proteomes" id="UP001529338">
    <property type="component" value="Unassembled WGS sequence"/>
</dbReference>
<protein>
    <submittedName>
        <fullName evidence="2">NAD(P)-dependent oxidoreductase</fullName>
    </submittedName>
</protein>
<dbReference type="EMBL" id="JAUCGQ010000002">
    <property type="protein sequence ID" value="MDM7855838.1"/>
    <property type="molecule type" value="Genomic_DNA"/>
</dbReference>
<evidence type="ECO:0000259" key="1">
    <source>
        <dbReference type="Pfam" id="PF01370"/>
    </source>
</evidence>
<dbReference type="SUPFAM" id="SSF51735">
    <property type="entry name" value="NAD(P)-binding Rossmann-fold domains"/>
    <property type="match status" value="1"/>
</dbReference>
<accession>A0ABT7SI21</accession>
<keyword evidence="3" id="KW-1185">Reference proteome</keyword>
<gene>
    <name evidence="2" type="ORF">QRT04_12935</name>
</gene>
<reference evidence="2 3" key="1">
    <citation type="submission" date="2023-06" db="EMBL/GenBank/DDBJ databases">
        <title>Cellulomonas sp. MW4 Whole genome sequence.</title>
        <authorList>
            <person name="Park S."/>
        </authorList>
    </citation>
    <scope>NUCLEOTIDE SEQUENCE [LARGE SCALE GENOMIC DNA]</scope>
    <source>
        <strain evidence="2 3">MW4</strain>
    </source>
</reference>
<dbReference type="PANTHER" id="PTHR48079:SF6">
    <property type="entry name" value="NAD(P)-BINDING DOMAIN-CONTAINING PROTEIN-RELATED"/>
    <property type="match status" value="1"/>
</dbReference>
<dbReference type="RefSeq" id="WP_289455859.1">
    <property type="nucleotide sequence ID" value="NZ_JAUCGQ010000002.1"/>
</dbReference>
<comment type="caution">
    <text evidence="2">The sequence shown here is derived from an EMBL/GenBank/DDBJ whole genome shotgun (WGS) entry which is preliminary data.</text>
</comment>
<feature type="domain" description="NAD-dependent epimerase/dehydratase" evidence="1">
    <location>
        <begin position="3"/>
        <end position="221"/>
    </location>
</feature>
<dbReference type="PANTHER" id="PTHR48079">
    <property type="entry name" value="PROTEIN YEEZ"/>
    <property type="match status" value="1"/>
</dbReference>
<organism evidence="2 3">
    <name type="scientific">Cellulomonas alba</name>
    <dbReference type="NCBI Taxonomy" id="3053467"/>
    <lineage>
        <taxon>Bacteria</taxon>
        <taxon>Bacillati</taxon>
        <taxon>Actinomycetota</taxon>
        <taxon>Actinomycetes</taxon>
        <taxon>Micrococcales</taxon>
        <taxon>Cellulomonadaceae</taxon>
        <taxon>Cellulomonas</taxon>
    </lineage>
</organism>
<evidence type="ECO:0000313" key="3">
    <source>
        <dbReference type="Proteomes" id="UP001529338"/>
    </source>
</evidence>